<proteinExistence type="predicted"/>
<name>A0A2M6WKG4_9BACT</name>
<evidence type="ECO:0000313" key="3">
    <source>
        <dbReference type="Proteomes" id="UP000229112"/>
    </source>
</evidence>
<accession>A0A2M6WKG4</accession>
<evidence type="ECO:0000313" key="2">
    <source>
        <dbReference type="EMBL" id="PIT93291.1"/>
    </source>
</evidence>
<reference evidence="3" key="1">
    <citation type="submission" date="2017-09" db="EMBL/GenBank/DDBJ databases">
        <title>Depth-based differentiation of microbial function through sediment-hosted aquifers and enrichment of novel symbionts in the deep terrestrial subsurface.</title>
        <authorList>
            <person name="Probst A.J."/>
            <person name="Ladd B."/>
            <person name="Jarett J.K."/>
            <person name="Geller-Mcgrath D.E."/>
            <person name="Sieber C.M.K."/>
            <person name="Emerson J.B."/>
            <person name="Anantharaman K."/>
            <person name="Thomas B.C."/>
            <person name="Malmstrom R."/>
            <person name="Stieglmeier M."/>
            <person name="Klingl A."/>
            <person name="Woyke T."/>
            <person name="Ryan C.M."/>
            <person name="Banfield J.F."/>
        </authorList>
    </citation>
    <scope>NUCLEOTIDE SEQUENCE [LARGE SCALE GENOMIC DNA]</scope>
</reference>
<evidence type="ECO:0000256" key="1">
    <source>
        <dbReference type="SAM" id="Phobius"/>
    </source>
</evidence>
<keyword evidence="1" id="KW-0472">Membrane</keyword>
<keyword evidence="1" id="KW-0812">Transmembrane</keyword>
<dbReference type="Proteomes" id="UP000229112">
    <property type="component" value="Unassembled WGS sequence"/>
</dbReference>
<protein>
    <submittedName>
        <fullName evidence="2">Uncharacterized protein</fullName>
    </submittedName>
</protein>
<comment type="caution">
    <text evidence="2">The sequence shown here is derived from an EMBL/GenBank/DDBJ whole genome shotgun (WGS) entry which is preliminary data.</text>
</comment>
<organism evidence="2 3">
    <name type="scientific">Candidatus Harrisonbacteria bacterium CG10_big_fil_rev_8_21_14_0_10_38_8</name>
    <dbReference type="NCBI Taxonomy" id="1974582"/>
    <lineage>
        <taxon>Bacteria</taxon>
        <taxon>Candidatus Harrisoniibacteriota</taxon>
    </lineage>
</organism>
<gene>
    <name evidence="2" type="ORF">COU06_00860</name>
</gene>
<keyword evidence="1" id="KW-1133">Transmembrane helix</keyword>
<dbReference type="EMBL" id="PFAY01000006">
    <property type="protein sequence ID" value="PIT93291.1"/>
    <property type="molecule type" value="Genomic_DNA"/>
</dbReference>
<feature type="transmembrane region" description="Helical" evidence="1">
    <location>
        <begin position="20"/>
        <end position="43"/>
    </location>
</feature>
<dbReference type="AlphaFoldDB" id="A0A2M6WKG4"/>
<sequence>MLDFLSGTDNIILTGLKSFLIGIAPVVFFFIFVPFVRSLWIYWRQRTFEHSLEWAYLELKIPRVIEKNARGMDQVFKSIHTLINKAGDLGERYLLGEVTVWYTFELVSFSGDIHLYMRVFKPQKRMVEAAIFAFYPDIEVIEIEDYTKDLPNNVADMDAMGLDIWGTEMILAKDDVLPIKTYMDFEKSGDESKLDPISVFIEALGKAHSGEFVSLQFNCAPELPGWGDKYGDLIKKMKIPGVEEFKSPSGDVRPITIGKTKQENDIIQAVEKNIAEPGFKTLIRLLYIAPKDIWEEDFPRRVLRGLFNQYGQGDMNSFVDLERVTTRVTNWNFPFIFRKSRVRARQQRLLQMYIERDIEIEMFMGKLLTSHVFHWNFHAREIILNSTALATLFHPPTDLTLTGPHIQRMESKKMGAPAGLPIYADEKVLDRFINEK</sequence>